<dbReference type="SUPFAM" id="SSF55486">
    <property type="entry name" value="Metalloproteases ('zincins'), catalytic domain"/>
    <property type="match status" value="1"/>
</dbReference>
<keyword evidence="3 6" id="KW-0378">Hydrolase</keyword>
<dbReference type="GO" id="GO:0046872">
    <property type="term" value="F:metal ion binding"/>
    <property type="evidence" value="ECO:0007669"/>
    <property type="project" value="UniProtKB-UniRule"/>
</dbReference>
<dbReference type="Pfam" id="PF01432">
    <property type="entry name" value="Peptidase_M3"/>
    <property type="match status" value="1"/>
</dbReference>
<keyword evidence="5 6" id="KW-0482">Metalloprotease</keyword>
<organism evidence="8 9">
    <name type="scientific">Candidatus Phytoplasma solani</name>
    <dbReference type="NCBI Taxonomy" id="69896"/>
    <lineage>
        <taxon>Bacteria</taxon>
        <taxon>Bacillati</taxon>
        <taxon>Mycoplasmatota</taxon>
        <taxon>Mollicutes</taxon>
        <taxon>Acholeplasmatales</taxon>
        <taxon>Acholeplasmataceae</taxon>
        <taxon>Candidatus Phytoplasma</taxon>
        <taxon>16SrXII (Stolbur group)</taxon>
    </lineage>
</organism>
<sequence>MQFQDFKYQRINIEQIQKQVLPMIQSFSSSSLSEQIKIIRKFHKISDHINSMFTLASIRNSLDVKDPFYKEEQAFCDKNAPLITALDHQFIEQLVKSKHYYGLIKEFGELFFQQNHLALKTFDPKIIPLLQQENTLITEYQNLISQPLVSFQQEFYNLSQMGPFLESSRRSIRKEAHLAISHFFAQKEIEYDRIYNELVQIRTKMAHLLGYTNFVQLGYDLLGRTDYTPEQIKTYRQNILKHVLPFFKMTQTRKKKRLNVSKLESYDTLHFLTGNPKPQGNLSDKLRHAQKMYHEISPQTAVFFDFLLDKKLLDLESKPNKTGGGYCTYLPQFKAPFIFANFNGTSHDIDVLTHEFGHAFQVYQSRHFIPEYRWPTLEAAEISSMGMEFLAFPWIKDFFGADEEKYKFLHLTKSLNFLLYGALVDHFQHEIYQNPEMTPTQRKQTWRDLEKQYLLLYNYEGDPFLEKGNFWLKQSHIFSSPFYYIDYTLAQISSLELWSLSQKDYNQAWQIYLKLCQLGGSQSFLNLLQKTGLKSPFDKSHLKNIVEVLTNFIQNCDDTKY</sequence>
<dbReference type="PANTHER" id="PTHR11804">
    <property type="entry name" value="PROTEASE M3 THIMET OLIGOPEPTIDASE-RELATED"/>
    <property type="match status" value="1"/>
</dbReference>
<evidence type="ECO:0000259" key="7">
    <source>
        <dbReference type="Pfam" id="PF01432"/>
    </source>
</evidence>
<name>A0A421NY15_9MOLU</name>
<dbReference type="Proteomes" id="UP000283896">
    <property type="component" value="Unassembled WGS sequence"/>
</dbReference>
<evidence type="ECO:0000256" key="2">
    <source>
        <dbReference type="ARBA" id="ARBA00022723"/>
    </source>
</evidence>
<evidence type="ECO:0000256" key="3">
    <source>
        <dbReference type="ARBA" id="ARBA00022801"/>
    </source>
</evidence>
<dbReference type="KEGG" id="psol:S284_03200"/>
<keyword evidence="4 6" id="KW-0862">Zinc</keyword>
<dbReference type="AlphaFoldDB" id="A0A421NY15"/>
<dbReference type="RefSeq" id="WP_023161442.1">
    <property type="nucleotide sequence ID" value="NC_022588.1"/>
</dbReference>
<keyword evidence="2 6" id="KW-0479">Metal-binding</keyword>
<evidence type="ECO:0000256" key="5">
    <source>
        <dbReference type="ARBA" id="ARBA00023049"/>
    </source>
</evidence>
<feature type="domain" description="Peptidase M3A/M3B catalytic" evidence="7">
    <location>
        <begin position="165"/>
        <end position="544"/>
    </location>
</feature>
<dbReference type="InterPro" id="IPR001567">
    <property type="entry name" value="Pept_M3A_M3B_dom"/>
</dbReference>
<dbReference type="GO" id="GO:0004222">
    <property type="term" value="F:metalloendopeptidase activity"/>
    <property type="evidence" value="ECO:0007669"/>
    <property type="project" value="InterPro"/>
</dbReference>
<comment type="cofactor">
    <cofactor evidence="6">
        <name>Zn(2+)</name>
        <dbReference type="ChEBI" id="CHEBI:29105"/>
    </cofactor>
    <text evidence="6">Binds 1 zinc ion.</text>
</comment>
<comment type="similarity">
    <text evidence="6">Belongs to the peptidase M3 family.</text>
</comment>
<dbReference type="InterPro" id="IPR011976">
    <property type="entry name" value="Pept_M3B_oligopep-rel"/>
</dbReference>
<dbReference type="GO" id="GO:0006508">
    <property type="term" value="P:proteolysis"/>
    <property type="evidence" value="ECO:0007669"/>
    <property type="project" value="UniProtKB-KW"/>
</dbReference>
<proteinExistence type="inferred from homology"/>
<dbReference type="NCBIfam" id="TIGR02289">
    <property type="entry name" value="M3_not_pepF"/>
    <property type="match status" value="1"/>
</dbReference>
<dbReference type="PANTHER" id="PTHR11804:SF28">
    <property type="entry name" value="OLIGOENDOPEPTIDASE F"/>
    <property type="match status" value="1"/>
</dbReference>
<evidence type="ECO:0000313" key="9">
    <source>
        <dbReference type="Proteomes" id="UP000283896"/>
    </source>
</evidence>
<reference evidence="9" key="1">
    <citation type="submission" date="2016-11" db="EMBL/GenBank/DDBJ databases">
        <title>Genome sequence of Candidatus Phytoplasma solani strain SA-1.</title>
        <authorList>
            <person name="Haryono M."/>
            <person name="Samarzija I."/>
            <person name="Seruga Music M."/>
            <person name="Hogenhout S."/>
            <person name="Kuo C.-H."/>
        </authorList>
    </citation>
    <scope>NUCLEOTIDE SEQUENCE [LARGE SCALE GENOMIC DNA]</scope>
    <source>
        <strain evidence="9">SA-1</strain>
    </source>
</reference>
<evidence type="ECO:0000256" key="4">
    <source>
        <dbReference type="ARBA" id="ARBA00022833"/>
    </source>
</evidence>
<comment type="caution">
    <text evidence="8">The sequence shown here is derived from an EMBL/GenBank/DDBJ whole genome shotgun (WGS) entry which is preliminary data.</text>
</comment>
<keyword evidence="1 6" id="KW-0645">Protease</keyword>
<dbReference type="CDD" id="cd09606">
    <property type="entry name" value="M3B_PepF"/>
    <property type="match status" value="1"/>
</dbReference>
<gene>
    <name evidence="8" type="ORF">PSSA1_v1c2510</name>
</gene>
<dbReference type="EMBL" id="MPBG01000003">
    <property type="protein sequence ID" value="RMI88824.1"/>
    <property type="molecule type" value="Genomic_DNA"/>
</dbReference>
<dbReference type="OrthoDB" id="9762795at2"/>
<evidence type="ECO:0000256" key="6">
    <source>
        <dbReference type="RuleBase" id="RU003435"/>
    </source>
</evidence>
<dbReference type="STRING" id="69896.S284_03200"/>
<accession>A0A421NY15</accession>
<evidence type="ECO:0000313" key="8">
    <source>
        <dbReference type="EMBL" id="RMI88824.1"/>
    </source>
</evidence>
<dbReference type="InterPro" id="IPR045090">
    <property type="entry name" value="Pept_M3A_M3B"/>
</dbReference>
<dbReference type="GO" id="GO:0006518">
    <property type="term" value="P:peptide metabolic process"/>
    <property type="evidence" value="ECO:0007669"/>
    <property type="project" value="TreeGrafter"/>
</dbReference>
<protein>
    <submittedName>
        <fullName evidence="8">Oligoendopeptidase F</fullName>
    </submittedName>
</protein>
<keyword evidence="9" id="KW-1185">Reference proteome</keyword>
<evidence type="ECO:0000256" key="1">
    <source>
        <dbReference type="ARBA" id="ARBA00022670"/>
    </source>
</evidence>
<dbReference type="Gene3D" id="1.10.1370.30">
    <property type="match status" value="1"/>
</dbReference>